<protein>
    <submittedName>
        <fullName evidence="1">Uncharacterized protein</fullName>
    </submittedName>
</protein>
<gene>
    <name evidence="1" type="ORF">HIV01_014800</name>
</gene>
<dbReference type="Proteomes" id="UP000663400">
    <property type="component" value="Chromosome"/>
</dbReference>
<dbReference type="RefSeq" id="WP_207526987.1">
    <property type="nucleotide sequence ID" value="NZ_CP071517.1"/>
</dbReference>
<sequence length="169" mass="18494">MSHTSQGGDVATNAKYSLAVSMLVLSVAPGCASLHRMTPDLVDVKVEAPVLECDRRRQDIPVSVRVQNGSHGVLRVWIDGASGPPYPLSWLSYEILDDAGNVAWRHGPGGHGPMAQPTLKIDPGDRTILAAMLYEVGEADNSRSFRIRIEDQDKNTWTTDAFRPCVKRD</sequence>
<name>A0ABX7R8Q8_9GAMM</name>
<keyword evidence="2" id="KW-1185">Reference proteome</keyword>
<proteinExistence type="predicted"/>
<dbReference type="EMBL" id="CP071517">
    <property type="protein sequence ID" value="QSX74439.1"/>
    <property type="molecule type" value="Genomic_DNA"/>
</dbReference>
<evidence type="ECO:0000313" key="2">
    <source>
        <dbReference type="Proteomes" id="UP000663400"/>
    </source>
</evidence>
<organism evidence="1 2">
    <name type="scientific">Lysobacter arenosi</name>
    <dbReference type="NCBI Taxonomy" id="2795387"/>
    <lineage>
        <taxon>Bacteria</taxon>
        <taxon>Pseudomonadati</taxon>
        <taxon>Pseudomonadota</taxon>
        <taxon>Gammaproteobacteria</taxon>
        <taxon>Lysobacterales</taxon>
        <taxon>Lysobacteraceae</taxon>
        <taxon>Lysobacter</taxon>
    </lineage>
</organism>
<accession>A0ABX7R8Q8</accession>
<evidence type="ECO:0000313" key="1">
    <source>
        <dbReference type="EMBL" id="QSX74439.1"/>
    </source>
</evidence>
<reference evidence="1 2" key="1">
    <citation type="submission" date="2021-02" db="EMBL/GenBank/DDBJ databases">
        <title>Lysobacter arenosi sp. nov., isolated from soil of gangwondo yeongwol, south Korea.</title>
        <authorList>
            <person name="Kim K.R."/>
            <person name="Kim K.H."/>
            <person name="Jeon C.O."/>
        </authorList>
    </citation>
    <scope>NUCLEOTIDE SEQUENCE [LARGE SCALE GENOMIC DNA]</scope>
    <source>
        <strain evidence="1 2">R7</strain>
    </source>
</reference>